<sequence>MNTMRREGKKTATDMEMVNDVMERSFWERECIITHPTISNIADDYPALRLTDQNEKWSLRRMSAALGAPTFVPLHKRSSKPVIQYKSQRWPNAVLEFYYKGANPRDPCVEYYRCISCYKLSKQASSEKCRVAHLTLRNGVMATDPDHPATPHSCNPNEDADAASVLSRRFMSKSLRTCARAGKDPERLLMKQCHQSMSAFMSTKAMFKETYKPT</sequence>
<dbReference type="EMBL" id="JABSTQ010000093">
    <property type="protein sequence ID" value="KAG0445672.1"/>
    <property type="molecule type" value="Genomic_DNA"/>
</dbReference>
<protein>
    <submittedName>
        <fullName evidence="1">Uncharacterized protein</fullName>
    </submittedName>
</protein>
<gene>
    <name evidence="1" type="ORF">HPB47_023501</name>
</gene>
<proteinExistence type="predicted"/>
<dbReference type="Proteomes" id="UP000805193">
    <property type="component" value="Unassembled WGS sequence"/>
</dbReference>
<evidence type="ECO:0000313" key="2">
    <source>
        <dbReference type="Proteomes" id="UP000805193"/>
    </source>
</evidence>
<keyword evidence="2" id="KW-1185">Reference proteome</keyword>
<organism evidence="1 2">
    <name type="scientific">Ixodes persulcatus</name>
    <name type="common">Taiga tick</name>
    <dbReference type="NCBI Taxonomy" id="34615"/>
    <lineage>
        <taxon>Eukaryota</taxon>
        <taxon>Metazoa</taxon>
        <taxon>Ecdysozoa</taxon>
        <taxon>Arthropoda</taxon>
        <taxon>Chelicerata</taxon>
        <taxon>Arachnida</taxon>
        <taxon>Acari</taxon>
        <taxon>Parasitiformes</taxon>
        <taxon>Ixodida</taxon>
        <taxon>Ixodoidea</taxon>
        <taxon>Ixodidae</taxon>
        <taxon>Ixodinae</taxon>
        <taxon>Ixodes</taxon>
    </lineage>
</organism>
<accession>A0AC60R2H1</accession>
<reference evidence="1 2" key="1">
    <citation type="journal article" date="2020" name="Cell">
        <title>Large-Scale Comparative Analyses of Tick Genomes Elucidate Their Genetic Diversity and Vector Capacities.</title>
        <authorList>
            <consortium name="Tick Genome and Microbiome Consortium (TIGMIC)"/>
            <person name="Jia N."/>
            <person name="Wang J."/>
            <person name="Shi W."/>
            <person name="Du L."/>
            <person name="Sun Y."/>
            <person name="Zhan W."/>
            <person name="Jiang J.F."/>
            <person name="Wang Q."/>
            <person name="Zhang B."/>
            <person name="Ji P."/>
            <person name="Bell-Sakyi L."/>
            <person name="Cui X.M."/>
            <person name="Yuan T.T."/>
            <person name="Jiang B.G."/>
            <person name="Yang W.F."/>
            <person name="Lam T.T."/>
            <person name="Chang Q.C."/>
            <person name="Ding S.J."/>
            <person name="Wang X.J."/>
            <person name="Zhu J.G."/>
            <person name="Ruan X.D."/>
            <person name="Zhao L."/>
            <person name="Wei J.T."/>
            <person name="Ye R.Z."/>
            <person name="Que T.C."/>
            <person name="Du C.H."/>
            <person name="Zhou Y.H."/>
            <person name="Cheng J.X."/>
            <person name="Dai P.F."/>
            <person name="Guo W.B."/>
            <person name="Han X.H."/>
            <person name="Huang E.J."/>
            <person name="Li L.F."/>
            <person name="Wei W."/>
            <person name="Gao Y.C."/>
            <person name="Liu J.Z."/>
            <person name="Shao H.Z."/>
            <person name="Wang X."/>
            <person name="Wang C.C."/>
            <person name="Yang T.C."/>
            <person name="Huo Q.B."/>
            <person name="Li W."/>
            <person name="Chen H.Y."/>
            <person name="Chen S.E."/>
            <person name="Zhou L.G."/>
            <person name="Ni X.B."/>
            <person name="Tian J.H."/>
            <person name="Sheng Y."/>
            <person name="Liu T."/>
            <person name="Pan Y.S."/>
            <person name="Xia L.Y."/>
            <person name="Li J."/>
            <person name="Zhao F."/>
            <person name="Cao W.C."/>
        </authorList>
    </citation>
    <scope>NUCLEOTIDE SEQUENCE [LARGE SCALE GENOMIC DNA]</scope>
    <source>
        <strain evidence="1">Iper-2018</strain>
    </source>
</reference>
<name>A0AC60R2H1_IXOPE</name>
<evidence type="ECO:0000313" key="1">
    <source>
        <dbReference type="EMBL" id="KAG0445672.1"/>
    </source>
</evidence>
<comment type="caution">
    <text evidence="1">The sequence shown here is derived from an EMBL/GenBank/DDBJ whole genome shotgun (WGS) entry which is preliminary data.</text>
</comment>